<comment type="subcellular location">
    <subcellularLocation>
        <location evidence="1">Cell membrane</location>
        <topology evidence="1">Multi-pass membrane protein</topology>
    </subcellularLocation>
    <subcellularLocation>
        <location evidence="7">Membrane</location>
        <topology evidence="7">Multi-pass membrane protein</topology>
    </subcellularLocation>
</comment>
<feature type="transmembrane region" description="Helical" evidence="8">
    <location>
        <begin position="198"/>
        <end position="219"/>
    </location>
</feature>
<keyword evidence="4 8" id="KW-1133">Transmembrane helix</keyword>
<evidence type="ECO:0000313" key="11">
    <source>
        <dbReference type="Proteomes" id="UP000002453"/>
    </source>
</evidence>
<evidence type="ECO:0000256" key="3">
    <source>
        <dbReference type="ARBA" id="ARBA00022692"/>
    </source>
</evidence>
<feature type="transmembrane region" description="Helical" evidence="8">
    <location>
        <begin position="504"/>
        <end position="524"/>
    </location>
</feature>
<evidence type="ECO:0000256" key="8">
    <source>
        <dbReference type="SAM" id="Phobius"/>
    </source>
</evidence>
<dbReference type="OrthoDB" id="9807568at2"/>
<evidence type="ECO:0000256" key="6">
    <source>
        <dbReference type="ARBA" id="ARBA00023136"/>
    </source>
</evidence>
<feature type="transmembrane region" description="Helical" evidence="8">
    <location>
        <begin position="589"/>
        <end position="612"/>
    </location>
</feature>
<keyword evidence="11" id="KW-1185">Reference proteome</keyword>
<dbReference type="Proteomes" id="UP000002453">
    <property type="component" value="Chromosome"/>
</dbReference>
<feature type="transmembrane region" description="Helical" evidence="8">
    <location>
        <begin position="301"/>
        <end position="320"/>
    </location>
</feature>
<evidence type="ECO:0000259" key="9">
    <source>
        <dbReference type="Pfam" id="PF00361"/>
    </source>
</evidence>
<dbReference type="PANTHER" id="PTHR42682:SF3">
    <property type="entry name" value="FORMATE HYDROGENLYASE SUBUNIT 3-RELATED"/>
    <property type="match status" value="1"/>
</dbReference>
<accession>B7IDP8</accession>
<sequence length="614" mass="68892">MISITNLILVFLFGSLISYLLTKTNKVLGSIFNFLISSYALFYVWNVNVGKTEKLFNVFGDIESSLKVTYLGKFFAIVSFLVLAFVSFFIIDWIRSNSKNSAAFNAFYLLMAGGSLGVFFANDLITLYIFWEIAVLGSFLIIPMGNKDSKKAAINYAVMSAIGSYMYLFATFSILNRYGVISFDRVINKLSNESSTSYIWFIILFISSAGIVKSGIFPLHTWLRKAYGSSPDAFTAAFSGQLSKLGSYVLAISFAVFPTMKLFPQFYHGIPTLNYLLIWLGNISIILGTFMAIRQNDMKQLIAYSSIANGGYILIGLASLDSIGFAGGLFHVFNHAIISVMVFLSFALVILRTGTSKIDEMGGLIWRMPMTFVTYLVGIISLAGIPPTSGFISKWMIFNTLVRKGMFITAAIAFIGSVGSFLYVFRPLAGVFLGQLKKKHYNLKEGSFIMLLPMLLMVTLTVLLGVYPKPILDLIVSVETELGIKPLEHSGIIIKTPLGSWNTLTVFIMFAVGFIIALVLYLLFPKAKKVELTNQYTGAEFLYNYDLYHYATGFYRFIERLYDKHPSFEKLYEMVSTFFKSMGDFITGLVYKTGPSGYVFWISIIILIIYWVRW</sequence>
<dbReference type="AlphaFoldDB" id="B7IDP8"/>
<dbReference type="PANTHER" id="PTHR42682">
    <property type="entry name" value="HYDROGENASE-4 COMPONENT F"/>
    <property type="match status" value="1"/>
</dbReference>
<protein>
    <submittedName>
        <fullName evidence="10">NADH dehydrogenase subunit n</fullName>
    </submittedName>
</protein>
<dbReference type="RefSeq" id="WP_012580350.1">
    <property type="nucleotide sequence ID" value="NC_011653.1"/>
</dbReference>
<dbReference type="GO" id="GO:0016491">
    <property type="term" value="F:oxidoreductase activity"/>
    <property type="evidence" value="ECO:0007669"/>
    <property type="project" value="UniProtKB-KW"/>
</dbReference>
<feature type="transmembrane region" description="Helical" evidence="8">
    <location>
        <begin position="27"/>
        <end position="45"/>
    </location>
</feature>
<feature type="domain" description="NADH:quinone oxidoreductase/Mrp antiporter transmembrane" evidence="9">
    <location>
        <begin position="121"/>
        <end position="417"/>
    </location>
</feature>
<dbReference type="GO" id="GO:0005886">
    <property type="term" value="C:plasma membrane"/>
    <property type="evidence" value="ECO:0007669"/>
    <property type="project" value="UniProtKB-SubCell"/>
</dbReference>
<dbReference type="Pfam" id="PF00361">
    <property type="entry name" value="Proton_antipo_M"/>
    <property type="match status" value="1"/>
</dbReference>
<feature type="transmembrane region" description="Helical" evidence="8">
    <location>
        <begin position="127"/>
        <end position="144"/>
    </location>
</feature>
<dbReference type="InterPro" id="IPR001750">
    <property type="entry name" value="ND/Mrp_TM"/>
</dbReference>
<keyword evidence="5" id="KW-0560">Oxidoreductase</keyword>
<organism evidence="10 11">
    <name type="scientific">Thermosipho africanus (strain TCF52B)</name>
    <dbReference type="NCBI Taxonomy" id="484019"/>
    <lineage>
        <taxon>Bacteria</taxon>
        <taxon>Thermotogati</taxon>
        <taxon>Thermotogota</taxon>
        <taxon>Thermotogae</taxon>
        <taxon>Thermotogales</taxon>
        <taxon>Fervidobacteriaceae</taxon>
        <taxon>Thermosipho</taxon>
    </lineage>
</organism>
<reference evidence="10 11" key="1">
    <citation type="journal article" date="2009" name="J. Bacteriol.">
        <title>The genome of Thermosipho africanus TCF52B: lateral genetic connections to the Firmicutes and Archaea.</title>
        <authorList>
            <person name="Nesboe C.L."/>
            <person name="Bapteste E."/>
            <person name="Curtis B."/>
            <person name="Dahle H."/>
            <person name="Lopez P."/>
            <person name="Macleod D."/>
            <person name="Dlutek M."/>
            <person name="Bowman S."/>
            <person name="Zhaxybayeva O."/>
            <person name="Birkeland N.-K."/>
            <person name="Doolittle W.F."/>
        </authorList>
    </citation>
    <scope>NUCLEOTIDE SEQUENCE [LARGE SCALE GENOMIC DNA]</scope>
    <source>
        <strain evidence="10 11">TCF52B</strain>
    </source>
</reference>
<evidence type="ECO:0000313" key="10">
    <source>
        <dbReference type="EMBL" id="ACJ76125.1"/>
    </source>
</evidence>
<feature type="transmembrane region" description="Helical" evidence="8">
    <location>
        <begin position="6"/>
        <end position="22"/>
    </location>
</feature>
<dbReference type="KEGG" id="taf:THA_1688"/>
<dbReference type="HOGENOM" id="CLU_007100_9_5_0"/>
<dbReference type="STRING" id="484019.THA_1688"/>
<feature type="transmembrane region" description="Helical" evidence="8">
    <location>
        <begin position="405"/>
        <end position="425"/>
    </location>
</feature>
<proteinExistence type="predicted"/>
<keyword evidence="3 7" id="KW-0812">Transmembrane</keyword>
<feature type="transmembrane region" description="Helical" evidence="8">
    <location>
        <begin position="275"/>
        <end position="294"/>
    </location>
</feature>
<dbReference type="EMBL" id="CP001185">
    <property type="protein sequence ID" value="ACJ76125.1"/>
    <property type="molecule type" value="Genomic_DNA"/>
</dbReference>
<evidence type="ECO:0000256" key="7">
    <source>
        <dbReference type="RuleBase" id="RU000320"/>
    </source>
</evidence>
<dbReference type="InterPro" id="IPR052175">
    <property type="entry name" value="ComplexI-like_HydComp"/>
</dbReference>
<feature type="transmembrane region" description="Helical" evidence="8">
    <location>
        <begin position="332"/>
        <end position="352"/>
    </location>
</feature>
<keyword evidence="2" id="KW-1003">Cell membrane</keyword>
<dbReference type="PRINTS" id="PR01437">
    <property type="entry name" value="NUOXDRDTASE4"/>
</dbReference>
<keyword evidence="6 8" id="KW-0472">Membrane</keyword>
<dbReference type="NCBIfam" id="NF006419">
    <property type="entry name" value="PRK08668.1"/>
    <property type="match status" value="1"/>
</dbReference>
<feature type="transmembrane region" description="Helical" evidence="8">
    <location>
        <begin position="103"/>
        <end position="121"/>
    </location>
</feature>
<feature type="transmembrane region" description="Helical" evidence="8">
    <location>
        <begin position="446"/>
        <end position="467"/>
    </location>
</feature>
<feature type="transmembrane region" description="Helical" evidence="8">
    <location>
        <begin position="245"/>
        <end position="263"/>
    </location>
</feature>
<dbReference type="GO" id="GO:0042773">
    <property type="term" value="P:ATP synthesis coupled electron transport"/>
    <property type="evidence" value="ECO:0007669"/>
    <property type="project" value="InterPro"/>
</dbReference>
<dbReference type="eggNOG" id="COG0651">
    <property type="taxonomic scope" value="Bacteria"/>
</dbReference>
<dbReference type="GO" id="GO:0008137">
    <property type="term" value="F:NADH dehydrogenase (ubiquinone) activity"/>
    <property type="evidence" value="ECO:0007669"/>
    <property type="project" value="InterPro"/>
</dbReference>
<gene>
    <name evidence="10" type="ordered locus">THA_1688</name>
</gene>
<evidence type="ECO:0000256" key="5">
    <source>
        <dbReference type="ARBA" id="ARBA00023002"/>
    </source>
</evidence>
<evidence type="ECO:0000256" key="1">
    <source>
        <dbReference type="ARBA" id="ARBA00004651"/>
    </source>
</evidence>
<name>B7IDP8_THEAB</name>
<evidence type="ECO:0000256" key="4">
    <source>
        <dbReference type="ARBA" id="ARBA00022989"/>
    </source>
</evidence>
<feature type="transmembrane region" description="Helical" evidence="8">
    <location>
        <begin position="70"/>
        <end position="91"/>
    </location>
</feature>
<feature type="transmembrane region" description="Helical" evidence="8">
    <location>
        <begin position="156"/>
        <end position="178"/>
    </location>
</feature>
<dbReference type="InterPro" id="IPR003918">
    <property type="entry name" value="NADH_UbQ_OxRdtase"/>
</dbReference>
<evidence type="ECO:0000256" key="2">
    <source>
        <dbReference type="ARBA" id="ARBA00022475"/>
    </source>
</evidence>
<feature type="transmembrane region" description="Helical" evidence="8">
    <location>
        <begin position="364"/>
        <end position="385"/>
    </location>
</feature>